<dbReference type="Proteomes" id="UP000253729">
    <property type="component" value="Unassembled WGS sequence"/>
</dbReference>
<evidence type="ECO:0000313" key="3">
    <source>
        <dbReference type="Proteomes" id="UP000253729"/>
    </source>
</evidence>
<proteinExistence type="predicted"/>
<gene>
    <name evidence="2" type="ORF">BDQ94DRAFT_144069</name>
</gene>
<accession>A0A3F3Q2R8</accession>
<evidence type="ECO:0000313" key="2">
    <source>
        <dbReference type="EMBL" id="RDH33395.1"/>
    </source>
</evidence>
<organism evidence="2 3">
    <name type="scientific">Aspergillus welwitschiae</name>
    <dbReference type="NCBI Taxonomy" id="1341132"/>
    <lineage>
        <taxon>Eukaryota</taxon>
        <taxon>Fungi</taxon>
        <taxon>Dikarya</taxon>
        <taxon>Ascomycota</taxon>
        <taxon>Pezizomycotina</taxon>
        <taxon>Eurotiomycetes</taxon>
        <taxon>Eurotiomycetidae</taxon>
        <taxon>Eurotiales</taxon>
        <taxon>Aspergillaceae</taxon>
        <taxon>Aspergillus</taxon>
        <taxon>Aspergillus subgen. Circumdati</taxon>
    </lineage>
</organism>
<keyword evidence="1" id="KW-0812">Transmembrane</keyword>
<keyword evidence="1" id="KW-0472">Membrane</keyword>
<keyword evidence="3" id="KW-1185">Reference proteome</keyword>
<feature type="transmembrane region" description="Helical" evidence="1">
    <location>
        <begin position="57"/>
        <end position="81"/>
    </location>
</feature>
<dbReference type="AlphaFoldDB" id="A0A3F3Q2R8"/>
<protein>
    <submittedName>
        <fullName evidence="2">Uncharacterized protein</fullName>
    </submittedName>
</protein>
<sequence>MALPHEPPRFYIGICLFFFLLLKSPLIFSSFLRLCIRYWDPRQKRLAFFCMTRASFYSFWYPYYLLCFALLFLFLVCAWRFDLLVPLGTGLVEFRGARNRLDTIFVQVSPLIYADVDVDV</sequence>
<name>A0A3F3Q2R8_9EURO</name>
<dbReference type="GeneID" id="38134738"/>
<feature type="transmembrane region" description="Helical" evidence="1">
    <location>
        <begin position="12"/>
        <end position="36"/>
    </location>
</feature>
<keyword evidence="1" id="KW-1133">Transmembrane helix</keyword>
<dbReference type="RefSeq" id="XP_026626417.1">
    <property type="nucleotide sequence ID" value="XM_026766382.1"/>
</dbReference>
<evidence type="ECO:0000256" key="1">
    <source>
        <dbReference type="SAM" id="Phobius"/>
    </source>
</evidence>
<reference evidence="2 3" key="1">
    <citation type="submission" date="2018-07" db="EMBL/GenBank/DDBJ databases">
        <title>The genomes of Aspergillus section Nigri reveals drivers in fungal speciation.</title>
        <authorList>
            <consortium name="DOE Joint Genome Institute"/>
            <person name="Vesth T.C."/>
            <person name="Nybo J."/>
            <person name="Theobald S."/>
            <person name="Brandl J."/>
            <person name="Frisvad J.C."/>
            <person name="Nielsen K.F."/>
            <person name="Lyhne E.K."/>
            <person name="Kogle M.E."/>
            <person name="Kuo A."/>
            <person name="Riley R."/>
            <person name="Clum A."/>
            <person name="Nolan M."/>
            <person name="Lipzen A."/>
            <person name="Salamov A."/>
            <person name="Henrissat B."/>
            <person name="Wiebenga A."/>
            <person name="De vries R.P."/>
            <person name="Grigoriev I.V."/>
            <person name="Mortensen U.H."/>
            <person name="Andersen M.R."/>
            <person name="Baker S.E."/>
        </authorList>
    </citation>
    <scope>NUCLEOTIDE SEQUENCE [LARGE SCALE GENOMIC DNA]</scope>
    <source>
        <strain evidence="2 3">CBS 139.54b</strain>
    </source>
</reference>
<dbReference type="EMBL" id="KZ852047">
    <property type="protein sequence ID" value="RDH33395.1"/>
    <property type="molecule type" value="Genomic_DNA"/>
</dbReference>